<reference evidence="3 4" key="1">
    <citation type="submission" date="2020-07" db="EMBL/GenBank/DDBJ databases">
        <title>Sequencing the genomes of 1000 actinobacteria strains.</title>
        <authorList>
            <person name="Klenk H.-P."/>
        </authorList>
    </citation>
    <scope>NUCLEOTIDE SEQUENCE [LARGE SCALE GENOMIC DNA]</scope>
    <source>
        <strain evidence="3 4">DSM 19082</strain>
    </source>
</reference>
<dbReference type="InterPro" id="IPR032093">
    <property type="entry name" value="PhoD_N"/>
</dbReference>
<name>A0A852RCQ5_9ACTN</name>
<dbReference type="AlphaFoldDB" id="A0A852RCQ5"/>
<dbReference type="EC" id="3.1.3.1" evidence="3"/>
<dbReference type="InterPro" id="IPR052900">
    <property type="entry name" value="Phospholipid_Metab_Enz"/>
</dbReference>
<protein>
    <submittedName>
        <fullName evidence="3">Alkaline phosphatase D</fullName>
        <ecNumber evidence="3">3.1.3.1</ecNumber>
    </submittedName>
</protein>
<feature type="domain" description="Phospholipase D N-terminal" evidence="2">
    <location>
        <begin position="57"/>
        <end position="120"/>
    </location>
</feature>
<organism evidence="3 4">
    <name type="scientific">Nocardioides kongjuensis</name>
    <dbReference type="NCBI Taxonomy" id="349522"/>
    <lineage>
        <taxon>Bacteria</taxon>
        <taxon>Bacillati</taxon>
        <taxon>Actinomycetota</taxon>
        <taxon>Actinomycetes</taxon>
        <taxon>Propionibacteriales</taxon>
        <taxon>Nocardioidaceae</taxon>
        <taxon>Nocardioides</taxon>
    </lineage>
</organism>
<dbReference type="Proteomes" id="UP000582231">
    <property type="component" value="Unassembled WGS sequence"/>
</dbReference>
<dbReference type="InterPro" id="IPR029052">
    <property type="entry name" value="Metallo-depent_PP-like"/>
</dbReference>
<evidence type="ECO:0000313" key="4">
    <source>
        <dbReference type="Proteomes" id="UP000582231"/>
    </source>
</evidence>
<gene>
    <name evidence="3" type="ORF">BJ958_002917</name>
</gene>
<dbReference type="PANTHER" id="PTHR43606:SF1">
    <property type="entry name" value="PHOD-LIKE PHOSPHATASE METALLOPHOSPHATASE DOMAIN-CONTAINING PROTEIN"/>
    <property type="match status" value="1"/>
</dbReference>
<dbReference type="Pfam" id="PF16655">
    <property type="entry name" value="PhoD_N"/>
    <property type="match status" value="1"/>
</dbReference>
<proteinExistence type="predicted"/>
<sequence>MTLLWDDQTRLTDRLGELRVGRRTTIVAGLSGASVPALGLLGHSPALVERRRDLTSGVRSGEVTTSSAVIWSRAVTPSRLMVRLLSNGRQRRLVRGPWTDERADLTARVHLTGLAPGRPYDAEVWFESPDGERSAPQHLTFATAPIHAAAQSIVWSGDTCGQGWGIDRARGGLTTYRTMLGLRPDLFVHVGDTIYADEPMDETVLLPDGSTWRNELTEDVMVVSETLDQLRGRHRYPLRDDNVRAFHALVPTVSMWDDHETCNNWWPGETIDDERYGERRADVLALRGRRAWQEYQPVPVRRLVPAGGDGFAGRRLYRRVPRGQHLDLFCLDMRSWRGPNPDTDPAVAAHRPQAGLLGPEQEDWLVRSLRFSTATWKAICADMPLSAPTNRVTDLDGYANKDGGRPLGREPELARILSAIKRHGVRNVIWLTGDVHYTAAYRYTPEKAEFTDFDPFWEVISGPVASSPFWLKDDELDQTFGPEVVFSQGESEVGRLDVAPQPSNQYFGQLDLAASGLLTVRLYDGAGSVLWERALEPDPVSR</sequence>
<dbReference type="SUPFAM" id="SSF56300">
    <property type="entry name" value="Metallo-dependent phosphatases"/>
    <property type="match status" value="1"/>
</dbReference>
<dbReference type="InterPro" id="IPR038607">
    <property type="entry name" value="PhoD-like_sf"/>
</dbReference>
<dbReference type="Gene3D" id="3.60.21.70">
    <property type="entry name" value="PhoD-like phosphatase"/>
    <property type="match status" value="1"/>
</dbReference>
<keyword evidence="4" id="KW-1185">Reference proteome</keyword>
<evidence type="ECO:0000313" key="3">
    <source>
        <dbReference type="EMBL" id="NYD31371.1"/>
    </source>
</evidence>
<dbReference type="PANTHER" id="PTHR43606">
    <property type="entry name" value="PHOSPHATASE, PUTATIVE (AFU_ORTHOLOGUE AFUA_6G08710)-RELATED"/>
    <property type="match status" value="1"/>
</dbReference>
<dbReference type="CDD" id="cd07389">
    <property type="entry name" value="MPP_PhoD"/>
    <property type="match status" value="1"/>
</dbReference>
<comment type="caution">
    <text evidence="3">The sequence shown here is derived from an EMBL/GenBank/DDBJ whole genome shotgun (WGS) entry which is preliminary data.</text>
</comment>
<accession>A0A852RCQ5</accession>
<dbReference type="RefSeq" id="WP_218865765.1">
    <property type="nucleotide sequence ID" value="NZ_BAABEF010000001.1"/>
</dbReference>
<dbReference type="GO" id="GO:0004035">
    <property type="term" value="F:alkaline phosphatase activity"/>
    <property type="evidence" value="ECO:0007669"/>
    <property type="project" value="UniProtKB-EC"/>
</dbReference>
<dbReference type="Pfam" id="PF09423">
    <property type="entry name" value="PhoD"/>
    <property type="match status" value="1"/>
</dbReference>
<feature type="domain" description="PhoD-like phosphatase metallophosphatase" evidence="1">
    <location>
        <begin position="159"/>
        <end position="474"/>
    </location>
</feature>
<dbReference type="EMBL" id="JACCBF010000001">
    <property type="protein sequence ID" value="NYD31371.1"/>
    <property type="molecule type" value="Genomic_DNA"/>
</dbReference>
<keyword evidence="3" id="KW-0378">Hydrolase</keyword>
<evidence type="ECO:0000259" key="2">
    <source>
        <dbReference type="Pfam" id="PF16655"/>
    </source>
</evidence>
<dbReference type="InterPro" id="IPR018946">
    <property type="entry name" value="PhoD-like_MPP"/>
</dbReference>
<evidence type="ECO:0000259" key="1">
    <source>
        <dbReference type="Pfam" id="PF09423"/>
    </source>
</evidence>